<dbReference type="EMBL" id="RZNX01000007">
    <property type="protein sequence ID" value="RUT29161.1"/>
    <property type="molecule type" value="Genomic_DNA"/>
</dbReference>
<proteinExistence type="predicted"/>
<dbReference type="Proteomes" id="UP000272464">
    <property type="component" value="Unassembled WGS sequence"/>
</dbReference>
<dbReference type="AlphaFoldDB" id="A0A433X561"/>
<dbReference type="GO" id="GO:0008168">
    <property type="term" value="F:methyltransferase activity"/>
    <property type="evidence" value="ECO:0007669"/>
    <property type="project" value="UniProtKB-KW"/>
</dbReference>
<dbReference type="Pfam" id="PF13649">
    <property type="entry name" value="Methyltransf_25"/>
    <property type="match status" value="1"/>
</dbReference>
<dbReference type="OrthoDB" id="8441856at2"/>
<dbReference type="InterPro" id="IPR029063">
    <property type="entry name" value="SAM-dependent_MTases_sf"/>
</dbReference>
<protein>
    <submittedName>
        <fullName evidence="2">Class I SAM-dependent methyltransferase</fullName>
    </submittedName>
</protein>
<dbReference type="GO" id="GO:0032259">
    <property type="term" value="P:methylation"/>
    <property type="evidence" value="ECO:0007669"/>
    <property type="project" value="UniProtKB-KW"/>
</dbReference>
<dbReference type="RefSeq" id="WP_127200192.1">
    <property type="nucleotide sequence ID" value="NZ_RZNX01000007.1"/>
</dbReference>
<sequence length="195" mass="22412">MYEETEEPRFISALRERLRFADSVLDIGCGIGAMWDHYDSKIIIGVDIHRAYLEHLIHLPRRAIPIHADATRIGELFMPHSISAVTLIDSLEHFTKEDGLKVLKDAENIARDQVIIFTPRGFFPQEGVDNYGLSGEQYQKHYSGWESDELLQLGYNVKVFKNFHHAENRSFVEAYGVDHPPVDAIFAWKLMKGKD</sequence>
<dbReference type="SUPFAM" id="SSF53335">
    <property type="entry name" value="S-adenosyl-L-methionine-dependent methyltransferases"/>
    <property type="match status" value="1"/>
</dbReference>
<evidence type="ECO:0000259" key="1">
    <source>
        <dbReference type="Pfam" id="PF13649"/>
    </source>
</evidence>
<reference evidence="2 3" key="1">
    <citation type="submission" date="2018-12" db="EMBL/GenBank/DDBJ databases">
        <authorList>
            <person name="Sun L."/>
            <person name="Chen Z."/>
        </authorList>
    </citation>
    <scope>NUCLEOTIDE SEQUENCE [LARGE SCALE GENOMIC DNA]</scope>
    <source>
        <strain evidence="2 3">3-5-3</strain>
    </source>
</reference>
<evidence type="ECO:0000313" key="3">
    <source>
        <dbReference type="Proteomes" id="UP000272464"/>
    </source>
</evidence>
<name>A0A433X561_9BACL</name>
<keyword evidence="3" id="KW-1185">Reference proteome</keyword>
<gene>
    <name evidence="2" type="ORF">EJP77_15720</name>
</gene>
<dbReference type="InterPro" id="IPR041698">
    <property type="entry name" value="Methyltransf_25"/>
</dbReference>
<comment type="caution">
    <text evidence="2">The sequence shown here is derived from an EMBL/GenBank/DDBJ whole genome shotgun (WGS) entry which is preliminary data.</text>
</comment>
<evidence type="ECO:0000313" key="2">
    <source>
        <dbReference type="EMBL" id="RUT29161.1"/>
    </source>
</evidence>
<keyword evidence="2" id="KW-0808">Transferase</keyword>
<dbReference type="Gene3D" id="3.40.50.150">
    <property type="entry name" value="Vaccinia Virus protein VP39"/>
    <property type="match status" value="1"/>
</dbReference>
<accession>A0A433X561</accession>
<feature type="domain" description="Methyltransferase" evidence="1">
    <location>
        <begin position="24"/>
        <end position="109"/>
    </location>
</feature>
<organism evidence="2 3">
    <name type="scientific">Paenibacillus zeisoli</name>
    <dbReference type="NCBI Taxonomy" id="2496267"/>
    <lineage>
        <taxon>Bacteria</taxon>
        <taxon>Bacillati</taxon>
        <taxon>Bacillota</taxon>
        <taxon>Bacilli</taxon>
        <taxon>Bacillales</taxon>
        <taxon>Paenibacillaceae</taxon>
        <taxon>Paenibacillus</taxon>
    </lineage>
</organism>
<keyword evidence="2" id="KW-0489">Methyltransferase</keyword>